<dbReference type="OrthoDB" id="10023921at2759"/>
<accession>A0A8B8IPB0</accession>
<dbReference type="CDD" id="cd06565">
    <property type="entry name" value="GH20_GcnA-like"/>
    <property type="match status" value="1"/>
</dbReference>
<keyword evidence="6" id="KW-1185">Reference proteome</keyword>
<dbReference type="OMA" id="TWMNPWQ"/>
<dbReference type="RefSeq" id="XP_026498959.2">
    <property type="nucleotide sequence ID" value="XM_026643174.2"/>
</dbReference>
<evidence type="ECO:0000256" key="4">
    <source>
        <dbReference type="ARBA" id="ARBA00022801"/>
    </source>
</evidence>
<evidence type="ECO:0000313" key="6">
    <source>
        <dbReference type="Proteomes" id="UP001652626"/>
    </source>
</evidence>
<dbReference type="Gene3D" id="3.20.20.80">
    <property type="entry name" value="Glycosidases"/>
    <property type="match status" value="1"/>
</dbReference>
<dbReference type="Pfam" id="PF00728">
    <property type="entry name" value="Glyco_hydro_20"/>
    <property type="match status" value="1"/>
</dbReference>
<dbReference type="InterPro" id="IPR015883">
    <property type="entry name" value="Glyco_hydro_20_cat"/>
</dbReference>
<dbReference type="EC" id="3.2.1.52" evidence="3"/>
<organism evidence="6 7">
    <name type="scientific">Vanessa tameamea</name>
    <name type="common">Kamehameha butterfly</name>
    <dbReference type="NCBI Taxonomy" id="334116"/>
    <lineage>
        <taxon>Eukaryota</taxon>
        <taxon>Metazoa</taxon>
        <taxon>Ecdysozoa</taxon>
        <taxon>Arthropoda</taxon>
        <taxon>Hexapoda</taxon>
        <taxon>Insecta</taxon>
        <taxon>Pterygota</taxon>
        <taxon>Neoptera</taxon>
        <taxon>Endopterygota</taxon>
        <taxon>Lepidoptera</taxon>
        <taxon>Glossata</taxon>
        <taxon>Ditrysia</taxon>
        <taxon>Papilionoidea</taxon>
        <taxon>Nymphalidae</taxon>
        <taxon>Nymphalinae</taxon>
        <taxon>Vanessa</taxon>
    </lineage>
</organism>
<dbReference type="PANTHER" id="PTHR21040">
    <property type="entry name" value="BCDNA.GH04120"/>
    <property type="match status" value="1"/>
</dbReference>
<gene>
    <name evidence="7" type="primary">LOC113402843</name>
</gene>
<proteinExistence type="inferred from homology"/>
<feature type="domain" description="Glycoside hydrolase family 20 catalytic" evidence="5">
    <location>
        <begin position="60"/>
        <end position="299"/>
    </location>
</feature>
<keyword evidence="4" id="KW-0378">Hydrolase</keyword>
<sequence>MHKILHLDLKGAPMQIPFLEEVLKAAYKWGCTGVLIEWEDTFPYTGDIAEIGSNGPCNGDKMYTRAEIKHIIKCSYDLGYDAIQLIQTIGHMEFVLKHPKFKHLREERKSPAVLCPSQPESLALVKDMVRQALDLQPDARYIHIGADEVWHTAVCDECKIRAMGNEHGVASLFLEHIREIVAFVKKYAPIRVTVLMWDDMLRTINVEALKHYKIGDLVQPIIWNYNVKEHFKFAPQMWLSYQQVFTFVWAGSAFKGANGSSKMVSPIERYASNQEAWMHLIKNNKHKVSFFGMIFTGWSRYDHYATMCELMPVALPCLATCMNYWTEIYRKNGDIVIIDDLTEWPGRDLAEYIMQTLVPLTDQANNLLHGDMVSTWLNAWQVEHSFTCPTQLECIKASSEALLSNYEEIQQPLMCHLTTITGNRSAEEWMYTNVTAVVNKIEDIRNMAIQRISAGASVRPR</sequence>
<dbReference type="GO" id="GO:0004563">
    <property type="term" value="F:beta-N-acetylhexosaminidase activity"/>
    <property type="evidence" value="ECO:0007669"/>
    <property type="project" value="UniProtKB-EC"/>
</dbReference>
<evidence type="ECO:0000256" key="1">
    <source>
        <dbReference type="ARBA" id="ARBA00001231"/>
    </source>
</evidence>
<evidence type="ECO:0000256" key="3">
    <source>
        <dbReference type="ARBA" id="ARBA00012663"/>
    </source>
</evidence>
<evidence type="ECO:0000313" key="7">
    <source>
        <dbReference type="RefSeq" id="XP_026498959.2"/>
    </source>
</evidence>
<reference evidence="7" key="1">
    <citation type="submission" date="2025-08" db="UniProtKB">
        <authorList>
            <consortium name="RefSeq"/>
        </authorList>
    </citation>
    <scope>IDENTIFICATION</scope>
    <source>
        <tissue evidence="7">Whole body</tissue>
    </source>
</reference>
<comment type="similarity">
    <text evidence="2">Belongs to the glycosyl hydrolase 20 family.</text>
</comment>
<name>A0A8B8IPB0_VANTA</name>
<evidence type="ECO:0000256" key="2">
    <source>
        <dbReference type="ARBA" id="ARBA00006285"/>
    </source>
</evidence>
<dbReference type="AlphaFoldDB" id="A0A8B8IPB0"/>
<dbReference type="SUPFAM" id="SSF51445">
    <property type="entry name" value="(Trans)glycosidases"/>
    <property type="match status" value="1"/>
</dbReference>
<dbReference type="GO" id="GO:0005975">
    <property type="term" value="P:carbohydrate metabolic process"/>
    <property type="evidence" value="ECO:0007669"/>
    <property type="project" value="InterPro"/>
</dbReference>
<dbReference type="Proteomes" id="UP001652626">
    <property type="component" value="Chromosome 9"/>
</dbReference>
<dbReference type="PANTHER" id="PTHR21040:SF8">
    <property type="entry name" value="BCDNA.GH04120"/>
    <property type="match status" value="1"/>
</dbReference>
<evidence type="ECO:0000259" key="5">
    <source>
        <dbReference type="Pfam" id="PF00728"/>
    </source>
</evidence>
<protein>
    <recommendedName>
        <fullName evidence="3">beta-N-acetylhexosaminidase</fullName>
        <ecNumber evidence="3">3.2.1.52</ecNumber>
    </recommendedName>
</protein>
<dbReference type="GeneID" id="113402843"/>
<dbReference type="InterPro" id="IPR038901">
    <property type="entry name" value="HEXDC-like"/>
</dbReference>
<dbReference type="InterPro" id="IPR017853">
    <property type="entry name" value="GH"/>
</dbReference>
<comment type="catalytic activity">
    <reaction evidence="1">
        <text>Hydrolysis of terminal non-reducing N-acetyl-D-hexosamine residues in N-acetyl-beta-D-hexosaminides.</text>
        <dbReference type="EC" id="3.2.1.52"/>
    </reaction>
</comment>